<comment type="caution">
    <text evidence="2">The sequence shown here is derived from an EMBL/GenBank/DDBJ whole genome shotgun (WGS) entry which is preliminary data.</text>
</comment>
<evidence type="ECO:0000313" key="2">
    <source>
        <dbReference type="EMBL" id="REF32104.1"/>
    </source>
</evidence>
<sequence length="291" mass="32500">MDVISWELVQRRGLNEREVRRLVGSGEWLHLSRGWYATRPARDAHDFHRLRLEALLADYSGRAVASHTSAALRLDLPVHRLDLTRVHLARLGPGKPRRTANLQLHRDHDRAFAPRGDTEHPATVAIQLARLDLLAGLAAADHVLRCRLADQDALSAAATRCVGLDGAAAARQVASRADARHESVGETLLAHQLWQAGIAFTPQFAVPGTQRWTPSGQGYRADFVVDRERVLIEFDGKVKYSDPDALFKEKRREDNLRSLGWTVVRIVWADLQVEGRAAELVRAAVRRTRAA</sequence>
<accession>A0A3D9V1Q5</accession>
<proteinExistence type="predicted"/>
<dbReference type="Pfam" id="PF04480">
    <property type="entry name" value="DUF559"/>
    <property type="match status" value="1"/>
</dbReference>
<dbReference type="RefSeq" id="WP_115923853.1">
    <property type="nucleotide sequence ID" value="NZ_QTUA01000001.1"/>
</dbReference>
<dbReference type="OrthoDB" id="5176673at2"/>
<keyword evidence="3" id="KW-1185">Reference proteome</keyword>
<dbReference type="SUPFAM" id="SSF52980">
    <property type="entry name" value="Restriction endonuclease-like"/>
    <property type="match status" value="1"/>
</dbReference>
<reference evidence="2 3" key="1">
    <citation type="submission" date="2018-08" db="EMBL/GenBank/DDBJ databases">
        <title>Sequencing the genomes of 1000 actinobacteria strains.</title>
        <authorList>
            <person name="Klenk H.-P."/>
        </authorList>
    </citation>
    <scope>NUCLEOTIDE SEQUENCE [LARGE SCALE GENOMIC DNA]</scope>
    <source>
        <strain evidence="2 3">DSM 22967</strain>
    </source>
</reference>
<dbReference type="AlphaFoldDB" id="A0A3D9V1Q5"/>
<organism evidence="2 3">
    <name type="scientific">Calidifontibacter indicus</name>
    <dbReference type="NCBI Taxonomy" id="419650"/>
    <lineage>
        <taxon>Bacteria</taxon>
        <taxon>Bacillati</taxon>
        <taxon>Actinomycetota</taxon>
        <taxon>Actinomycetes</taxon>
        <taxon>Micrococcales</taxon>
        <taxon>Dermacoccaceae</taxon>
        <taxon>Calidifontibacter</taxon>
    </lineage>
</organism>
<dbReference type="InterPro" id="IPR011335">
    <property type="entry name" value="Restrct_endonuc-II-like"/>
</dbReference>
<gene>
    <name evidence="2" type="ORF">DFJ65_3199</name>
</gene>
<evidence type="ECO:0000259" key="1">
    <source>
        <dbReference type="Pfam" id="PF04480"/>
    </source>
</evidence>
<protein>
    <submittedName>
        <fullName evidence="2">Uncharacterized protein DUF559</fullName>
    </submittedName>
</protein>
<dbReference type="Gene3D" id="3.40.960.10">
    <property type="entry name" value="VSR Endonuclease"/>
    <property type="match status" value="1"/>
</dbReference>
<dbReference type="EMBL" id="QTUA01000001">
    <property type="protein sequence ID" value="REF32104.1"/>
    <property type="molecule type" value="Genomic_DNA"/>
</dbReference>
<feature type="domain" description="DUF559" evidence="1">
    <location>
        <begin position="218"/>
        <end position="271"/>
    </location>
</feature>
<dbReference type="InterPro" id="IPR007569">
    <property type="entry name" value="DUF559"/>
</dbReference>
<dbReference type="Proteomes" id="UP000256253">
    <property type="component" value="Unassembled WGS sequence"/>
</dbReference>
<name>A0A3D9V1Q5_9MICO</name>
<evidence type="ECO:0000313" key="3">
    <source>
        <dbReference type="Proteomes" id="UP000256253"/>
    </source>
</evidence>